<dbReference type="RefSeq" id="WP_212219682.1">
    <property type="nucleotide sequence ID" value="NZ_JAGUCO010000032.1"/>
</dbReference>
<dbReference type="InterPro" id="IPR008928">
    <property type="entry name" value="6-hairpin_glycosidase_sf"/>
</dbReference>
<evidence type="ECO:0000313" key="6">
    <source>
        <dbReference type="EMBL" id="MBS2100910.1"/>
    </source>
</evidence>
<dbReference type="Gene3D" id="2.70.98.10">
    <property type="match status" value="1"/>
</dbReference>
<comment type="cofactor">
    <cofactor evidence="1">
        <name>Ca(2+)</name>
        <dbReference type="ChEBI" id="CHEBI:29108"/>
    </cofactor>
</comment>
<dbReference type="InterPro" id="IPR050883">
    <property type="entry name" value="PNGase"/>
</dbReference>
<proteinExistence type="predicted"/>
<feature type="domain" description="Glycosyl hydrolase family 92" evidence="4">
    <location>
        <begin position="276"/>
        <end position="738"/>
    </location>
</feature>
<dbReference type="SUPFAM" id="SSF48208">
    <property type="entry name" value="Six-hairpin glycosidases"/>
    <property type="match status" value="1"/>
</dbReference>
<keyword evidence="7" id="KW-1185">Reference proteome</keyword>
<dbReference type="EMBL" id="JAGUCO010000032">
    <property type="protein sequence ID" value="MBS2100910.1"/>
    <property type="molecule type" value="Genomic_DNA"/>
</dbReference>
<organism evidence="6 7">
    <name type="scientific">Carboxylicivirga linearis</name>
    <dbReference type="NCBI Taxonomy" id="1628157"/>
    <lineage>
        <taxon>Bacteria</taxon>
        <taxon>Pseudomonadati</taxon>
        <taxon>Bacteroidota</taxon>
        <taxon>Bacteroidia</taxon>
        <taxon>Marinilabiliales</taxon>
        <taxon>Marinilabiliaceae</taxon>
        <taxon>Carboxylicivirga</taxon>
    </lineage>
</organism>
<dbReference type="Proteomes" id="UP000708576">
    <property type="component" value="Unassembled WGS sequence"/>
</dbReference>
<keyword evidence="6" id="KW-0326">Glycosidase</keyword>
<evidence type="ECO:0000256" key="3">
    <source>
        <dbReference type="ARBA" id="ARBA00022837"/>
    </source>
</evidence>
<dbReference type="GO" id="GO:0016798">
    <property type="term" value="F:hydrolase activity, acting on glycosyl bonds"/>
    <property type="evidence" value="ECO:0007669"/>
    <property type="project" value="UniProtKB-KW"/>
</dbReference>
<dbReference type="Pfam" id="PF07971">
    <property type="entry name" value="Glyco_hydro_92"/>
    <property type="match status" value="1"/>
</dbReference>
<dbReference type="PANTHER" id="PTHR12143:SF39">
    <property type="entry name" value="SECRETED PROTEIN"/>
    <property type="match status" value="1"/>
</dbReference>
<gene>
    <name evidence="6" type="ORF">KEM10_21670</name>
</gene>
<accession>A0ABS5K1H1</accession>
<keyword evidence="3" id="KW-0106">Calcium</keyword>
<dbReference type="InterPro" id="IPR041371">
    <property type="entry name" value="GH92_N"/>
</dbReference>
<dbReference type="PANTHER" id="PTHR12143">
    <property type="entry name" value="PEPTIDE N-GLYCANASE PNGASE -RELATED"/>
    <property type="match status" value="1"/>
</dbReference>
<feature type="domain" description="Glycosyl hydrolase family 92 N-terminal" evidence="5">
    <location>
        <begin position="36"/>
        <end position="270"/>
    </location>
</feature>
<comment type="subunit">
    <text evidence="2">Monomer.</text>
</comment>
<dbReference type="InterPro" id="IPR012939">
    <property type="entry name" value="Glyco_hydro_92"/>
</dbReference>
<name>A0ABS5K1H1_9BACT</name>
<evidence type="ECO:0000313" key="7">
    <source>
        <dbReference type="Proteomes" id="UP000708576"/>
    </source>
</evidence>
<evidence type="ECO:0000259" key="5">
    <source>
        <dbReference type="Pfam" id="PF17678"/>
    </source>
</evidence>
<evidence type="ECO:0000256" key="1">
    <source>
        <dbReference type="ARBA" id="ARBA00001913"/>
    </source>
</evidence>
<evidence type="ECO:0000259" key="4">
    <source>
        <dbReference type="Pfam" id="PF07971"/>
    </source>
</evidence>
<comment type="caution">
    <text evidence="6">The sequence shown here is derived from an EMBL/GenBank/DDBJ whole genome shotgun (WGS) entry which is preliminary data.</text>
</comment>
<dbReference type="Gene3D" id="3.30.2080.10">
    <property type="entry name" value="GH92 mannosidase domain"/>
    <property type="match status" value="1"/>
</dbReference>
<dbReference type="PROSITE" id="PS51257">
    <property type="entry name" value="PROKAR_LIPOPROTEIN"/>
    <property type="match status" value="1"/>
</dbReference>
<dbReference type="InterPro" id="IPR005887">
    <property type="entry name" value="GH92_a_mannosidase_put"/>
</dbReference>
<sequence>MIKSTYKLAVVLALATMGVGCTNKQESKKEVALTDYVDPYIGTDYHGHVFLGAHVPFGGVQTGPTNYTWGWDWCSGYHYSDSIMTGFAQTHLSGTGIGDLGDILISPYTGKLKSTPGTKTNPLGGYASLYSHDKETAEAGYYSVDLLRYNIKAELTATERTAFHQYTYPESDEARIAINLARGIGWDRPGKSSISIINDSTVVGYRKSSGWAKDQILFFALQTNKPFTQAQLFDGMKSIEGHSAIKDSIVAVLSFDTEANEEVLLKVGVSPVSTYNALDNIKQENAGWNFDNTVAEAKNKWNKELSRIKVESKDDAQLRTFYTAVYHAYTAPVLFNDANGDYRGTDKKVYKNAGFDNYTIFSLWDTYRAAQPLFTIAQPERVSDMINSLLAIYQQQGKLPIWPLHGNETDCMVGFPAIPVVTDAIFKGFPNIDASLALEAMQASSMRDDYGVKHLKERGFIPAELEKESVSKALEYAIADWCTAQLADSLNQPEVAEYYSNRALAYQKYFDKETGFMRAVKADGSFRTPFNPFESTHEWGDYTEGNAWQYTWLVPHDVHGLIDLFGSDEAFISKLDSLFIVEGDMGHMASPDISGLIGMYAQGNEPGHHIPYLYTFAGQQWKTAQLVRRIMDEMFTDQPDGICGNEDCGQMSAWYILSSMGLYQVNPADGVFVFGSPLFDKATITLPEDKSFTITANNQSKENVYIQKASLNGADLTRTYITYKEIMKGGELVFEMGSTPNKEFGKEIKDRP</sequence>
<dbReference type="NCBIfam" id="TIGR01180">
    <property type="entry name" value="aman2_put"/>
    <property type="match status" value="1"/>
</dbReference>
<dbReference type="EC" id="3.2.1.-" evidence="6"/>
<evidence type="ECO:0000256" key="2">
    <source>
        <dbReference type="ARBA" id="ARBA00011245"/>
    </source>
</evidence>
<dbReference type="Pfam" id="PF17678">
    <property type="entry name" value="Glyco_hydro_92N"/>
    <property type="match status" value="1"/>
</dbReference>
<reference evidence="6 7" key="1">
    <citation type="journal article" date="2015" name="Int. J. Syst. Evol. Microbiol.">
        <title>Carboxylicivirga linearis sp. nov., isolated from a sea cucumber culture pond.</title>
        <authorList>
            <person name="Wang F.Q."/>
            <person name="Zhou Y.X."/>
            <person name="Lin X.Z."/>
            <person name="Chen G.J."/>
            <person name="Du Z.J."/>
        </authorList>
    </citation>
    <scope>NUCLEOTIDE SEQUENCE [LARGE SCALE GENOMIC DNA]</scope>
    <source>
        <strain evidence="6 7">FB218</strain>
    </source>
</reference>
<protein>
    <submittedName>
        <fullName evidence="6">GH92 family glycosyl hydrolase</fullName>
        <ecNumber evidence="6">3.2.1.-</ecNumber>
    </submittedName>
</protein>
<dbReference type="Gene3D" id="1.20.1050.60">
    <property type="entry name" value="alpha-1,2-mannosidase"/>
    <property type="match status" value="1"/>
</dbReference>
<keyword evidence="6" id="KW-0378">Hydrolase</keyword>
<dbReference type="Gene3D" id="1.20.1610.10">
    <property type="entry name" value="alpha-1,2-mannosidases domains"/>
    <property type="match status" value="1"/>
</dbReference>
<dbReference type="InterPro" id="IPR014718">
    <property type="entry name" value="GH-type_carb-bd"/>
</dbReference>